<evidence type="ECO:0000256" key="5">
    <source>
        <dbReference type="ARBA" id="ARBA00023004"/>
    </source>
</evidence>
<organism evidence="10">
    <name type="scientific">marine sediment metagenome</name>
    <dbReference type="NCBI Taxonomy" id="412755"/>
    <lineage>
        <taxon>unclassified sequences</taxon>
        <taxon>metagenomes</taxon>
        <taxon>ecological metagenomes</taxon>
    </lineage>
</organism>
<evidence type="ECO:0000256" key="1">
    <source>
        <dbReference type="ARBA" id="ARBA00001966"/>
    </source>
</evidence>
<evidence type="ECO:0008006" key="11">
    <source>
        <dbReference type="Google" id="ProtNLM"/>
    </source>
</evidence>
<protein>
    <recommendedName>
        <fullName evidence="11">4-hydroxy-3-methylbut-2-en-1-yl diphosphate synthase</fullName>
    </recommendedName>
</protein>
<dbReference type="PANTHER" id="PTHR30454:SF0">
    <property type="entry name" value="4-HYDROXY-3-METHYLBUT-2-EN-1-YL DIPHOSPHATE SYNTHASE (FERREDOXIN), CHLOROPLASTIC"/>
    <property type="match status" value="1"/>
</dbReference>
<keyword evidence="4" id="KW-0560">Oxidoreductase</keyword>
<dbReference type="NCBIfam" id="TIGR00612">
    <property type="entry name" value="ispG_gcpE"/>
    <property type="match status" value="1"/>
</dbReference>
<evidence type="ECO:0000256" key="2">
    <source>
        <dbReference type="ARBA" id="ARBA00022485"/>
    </source>
</evidence>
<name>A0A0F9H3W2_9ZZZZ</name>
<keyword evidence="3" id="KW-0479">Metal-binding</keyword>
<keyword evidence="7" id="KW-0414">Isoprene biosynthesis</keyword>
<dbReference type="Pfam" id="PF04551">
    <property type="entry name" value="GcpE"/>
    <property type="match status" value="1"/>
</dbReference>
<accession>A0A0F9H3W2</accession>
<dbReference type="InterPro" id="IPR011005">
    <property type="entry name" value="Dihydropteroate_synth-like_sf"/>
</dbReference>
<dbReference type="InterPro" id="IPR016425">
    <property type="entry name" value="IspG_bac"/>
</dbReference>
<dbReference type="GO" id="GO:0019288">
    <property type="term" value="P:isopentenyl diphosphate biosynthetic process, methylerythritol 4-phosphate pathway"/>
    <property type="evidence" value="ECO:0007669"/>
    <property type="project" value="TreeGrafter"/>
</dbReference>
<keyword evidence="5" id="KW-0408">Iron</keyword>
<dbReference type="GO" id="GO:0046429">
    <property type="term" value="F:4-hydroxy-3-methylbut-2-en-1-yl diphosphate synthase activity (ferredoxin)"/>
    <property type="evidence" value="ECO:0007669"/>
    <property type="project" value="InterPro"/>
</dbReference>
<evidence type="ECO:0000259" key="8">
    <source>
        <dbReference type="Pfam" id="PF04551"/>
    </source>
</evidence>
<dbReference type="InterPro" id="IPR058579">
    <property type="entry name" value="IspG_C"/>
</dbReference>
<feature type="domain" description="IspG TIM-barrel" evidence="8">
    <location>
        <begin position="1"/>
        <end position="220"/>
    </location>
</feature>
<gene>
    <name evidence="10" type="ORF">LCGC14_2046080</name>
</gene>
<dbReference type="Pfam" id="PF26540">
    <property type="entry name" value="GcpE_C"/>
    <property type="match status" value="1"/>
</dbReference>
<evidence type="ECO:0000256" key="7">
    <source>
        <dbReference type="ARBA" id="ARBA00023229"/>
    </source>
</evidence>
<dbReference type="InterPro" id="IPR045854">
    <property type="entry name" value="NO2/SO3_Rdtase_4Fe4S_sf"/>
</dbReference>
<dbReference type="GO" id="GO:0016114">
    <property type="term" value="P:terpenoid biosynthetic process"/>
    <property type="evidence" value="ECO:0007669"/>
    <property type="project" value="InterPro"/>
</dbReference>
<proteinExistence type="inferred from homology"/>
<reference evidence="10" key="1">
    <citation type="journal article" date="2015" name="Nature">
        <title>Complex archaea that bridge the gap between prokaryotes and eukaryotes.</title>
        <authorList>
            <person name="Spang A."/>
            <person name="Saw J.H."/>
            <person name="Jorgensen S.L."/>
            <person name="Zaremba-Niedzwiedzka K."/>
            <person name="Martijn J."/>
            <person name="Lind A.E."/>
            <person name="van Eijk R."/>
            <person name="Schleper C."/>
            <person name="Guy L."/>
            <person name="Ettema T.J."/>
        </authorList>
    </citation>
    <scope>NUCLEOTIDE SEQUENCE</scope>
</reference>
<comment type="caution">
    <text evidence="10">The sequence shown here is derived from an EMBL/GenBank/DDBJ whole genome shotgun (WGS) entry which is preliminary data.</text>
</comment>
<dbReference type="GO" id="GO:0005506">
    <property type="term" value="F:iron ion binding"/>
    <property type="evidence" value="ECO:0007669"/>
    <property type="project" value="InterPro"/>
</dbReference>
<dbReference type="PIRSF" id="PIRSF004640">
    <property type="entry name" value="IspG"/>
    <property type="match status" value="1"/>
</dbReference>
<evidence type="ECO:0000256" key="4">
    <source>
        <dbReference type="ARBA" id="ARBA00023002"/>
    </source>
</evidence>
<comment type="cofactor">
    <cofactor evidence="1">
        <name>[4Fe-4S] cluster</name>
        <dbReference type="ChEBI" id="CHEBI:49883"/>
    </cofactor>
</comment>
<dbReference type="SUPFAM" id="SSF56014">
    <property type="entry name" value="Nitrite and sulphite reductase 4Fe-4S domain-like"/>
    <property type="match status" value="1"/>
</dbReference>
<feature type="non-terminal residue" evidence="10">
    <location>
        <position position="1"/>
    </location>
</feature>
<dbReference type="EMBL" id="LAZR01024084">
    <property type="protein sequence ID" value="KKL76320.1"/>
    <property type="molecule type" value="Genomic_DNA"/>
</dbReference>
<dbReference type="AlphaFoldDB" id="A0A0F9H3W2"/>
<dbReference type="NCBIfam" id="NF001540">
    <property type="entry name" value="PRK00366.1"/>
    <property type="match status" value="1"/>
</dbReference>
<feature type="domain" description="IspG C-terminal" evidence="9">
    <location>
        <begin position="236"/>
        <end position="323"/>
    </location>
</feature>
<dbReference type="InterPro" id="IPR004588">
    <property type="entry name" value="IspG_bac-typ"/>
</dbReference>
<evidence type="ECO:0000313" key="10">
    <source>
        <dbReference type="EMBL" id="KKL76320.1"/>
    </source>
</evidence>
<dbReference type="HAMAP" id="MF_00159">
    <property type="entry name" value="IspG"/>
    <property type="match status" value="1"/>
</dbReference>
<dbReference type="Gene3D" id="3.20.20.20">
    <property type="entry name" value="Dihydropteroate synthase-like"/>
    <property type="match status" value="1"/>
</dbReference>
<evidence type="ECO:0000259" key="9">
    <source>
        <dbReference type="Pfam" id="PF26540"/>
    </source>
</evidence>
<keyword evidence="6" id="KW-0411">Iron-sulfur</keyword>
<sequence length="332" mass="34424">SMTTTSTADAAATLEQVRALAAAGCDIVRVATPTASDTAALGEIVASSPVPIVADLHFHFQRALEAVAAGVAKIRLNPGNIADRGQVREVIGACRDAGIPIRVGVNEGSVPRGVAAGADRPLAEVMVETLAGYLTVFAEEGFENLVLSAKSHDAVTCIAVNRLLAERYDYPLHLGLTHAGTSRTGLVRSAAALGTLLSEGIGDTIRISLAGDPLAEVAAGRELLFSLRLRRREGVEIIACPTCGRTDADVSAMAEEVAAALADVTEHVTVAVMGCVVNGPGEAQGVDVAVCCGSGRATVYRRGRRIETVREDRIVETLVREVRALAASDARG</sequence>
<keyword evidence="2" id="KW-0004">4Fe-4S</keyword>
<dbReference type="SUPFAM" id="SSF51717">
    <property type="entry name" value="Dihydropteroate synthetase-like"/>
    <property type="match status" value="1"/>
</dbReference>
<evidence type="ECO:0000256" key="6">
    <source>
        <dbReference type="ARBA" id="ARBA00023014"/>
    </source>
</evidence>
<dbReference type="GO" id="GO:0051539">
    <property type="term" value="F:4 iron, 4 sulfur cluster binding"/>
    <property type="evidence" value="ECO:0007669"/>
    <property type="project" value="UniProtKB-KW"/>
</dbReference>
<evidence type="ECO:0000256" key="3">
    <source>
        <dbReference type="ARBA" id="ARBA00022723"/>
    </source>
</evidence>
<dbReference type="PANTHER" id="PTHR30454">
    <property type="entry name" value="4-HYDROXY-3-METHYLBUT-2-EN-1-YL DIPHOSPHATE SYNTHASE"/>
    <property type="match status" value="1"/>
</dbReference>
<dbReference type="InterPro" id="IPR058578">
    <property type="entry name" value="IspG_TIM"/>
</dbReference>
<dbReference type="Gene3D" id="3.30.413.10">
    <property type="entry name" value="Sulfite Reductase Hemoprotein, domain 1"/>
    <property type="match status" value="1"/>
</dbReference>